<evidence type="ECO:0000259" key="1">
    <source>
        <dbReference type="PROSITE" id="PS50994"/>
    </source>
</evidence>
<evidence type="ECO:0000313" key="3">
    <source>
        <dbReference type="Proteomes" id="UP000071065"/>
    </source>
</evidence>
<dbReference type="InterPro" id="IPR036397">
    <property type="entry name" value="RNaseH_sf"/>
</dbReference>
<dbReference type="NCBIfam" id="NF033546">
    <property type="entry name" value="transpos_IS21"/>
    <property type="match status" value="1"/>
</dbReference>
<dbReference type="GO" id="GO:0003676">
    <property type="term" value="F:nucleic acid binding"/>
    <property type="evidence" value="ECO:0007669"/>
    <property type="project" value="InterPro"/>
</dbReference>
<dbReference type="PANTHER" id="PTHR35004">
    <property type="entry name" value="TRANSPOSASE RV3428C-RELATED"/>
    <property type="match status" value="1"/>
</dbReference>
<dbReference type="EMBL" id="CP013251">
    <property type="protein sequence ID" value="AMO57910.1"/>
    <property type="molecule type" value="Genomic_DNA"/>
</dbReference>
<dbReference type="SUPFAM" id="SSF53098">
    <property type="entry name" value="Ribonuclease H-like"/>
    <property type="match status" value="1"/>
</dbReference>
<dbReference type="InterPro" id="IPR012337">
    <property type="entry name" value="RNaseH-like_sf"/>
</dbReference>
<dbReference type="Gene3D" id="3.30.420.10">
    <property type="entry name" value="Ribonuclease H-like superfamily/Ribonuclease H"/>
    <property type="match status" value="1"/>
</dbReference>
<proteinExistence type="predicted"/>
<dbReference type="Proteomes" id="UP000071065">
    <property type="component" value="Chromosome"/>
</dbReference>
<dbReference type="STRING" id="570277.EZMO1_3970"/>
<dbReference type="GO" id="GO:0015074">
    <property type="term" value="P:DNA integration"/>
    <property type="evidence" value="ECO:0007669"/>
    <property type="project" value="InterPro"/>
</dbReference>
<dbReference type="PATRIC" id="fig|570277.3.peg.4273"/>
<dbReference type="Pfam" id="PF00665">
    <property type="entry name" value="rve"/>
    <property type="match status" value="1"/>
</dbReference>
<protein>
    <submittedName>
        <fullName evidence="2">IS21 family transposase, ORF1</fullName>
    </submittedName>
</protein>
<dbReference type="KEGG" id="emp:EZMO1_3970"/>
<name>A0A142BGN4_9GAMM</name>
<dbReference type="InterPro" id="IPR001584">
    <property type="entry name" value="Integrase_cat-core"/>
</dbReference>
<dbReference type="PROSITE" id="PS50994">
    <property type="entry name" value="INTEGRASE"/>
    <property type="match status" value="1"/>
</dbReference>
<accession>A0A142BGN4</accession>
<organism evidence="2 3">
    <name type="scientific">Endozoicomonas montiporae CL-33</name>
    <dbReference type="NCBI Taxonomy" id="570277"/>
    <lineage>
        <taxon>Bacteria</taxon>
        <taxon>Pseudomonadati</taxon>
        <taxon>Pseudomonadota</taxon>
        <taxon>Gammaproteobacteria</taxon>
        <taxon>Oceanospirillales</taxon>
        <taxon>Endozoicomonadaceae</taxon>
        <taxon>Endozoicomonas</taxon>
    </lineage>
</organism>
<reference evidence="2 3" key="1">
    <citation type="journal article" date="2016" name="Front. Microbiol.">
        <title>Genomic Insight into the Host-Endosymbiont Relationship of Endozoicomonas montiporae CL-33(T) with its Coral Host.</title>
        <authorList>
            <person name="Ding J.-Y."/>
            <person name="Shiu J.-H."/>
            <person name="Chen W.-M."/>
            <person name="Chiang Y.-R."/>
            <person name="Tang S.-L."/>
        </authorList>
    </citation>
    <scope>NUCLEOTIDE SEQUENCE [LARGE SCALE GENOMIC DNA]</scope>
    <source>
        <strain evidence="2 3">CL-33</strain>
    </source>
</reference>
<dbReference type="PANTHER" id="PTHR35004:SF7">
    <property type="entry name" value="INTEGRASE PROTEIN"/>
    <property type="match status" value="1"/>
</dbReference>
<gene>
    <name evidence="2" type="ORF">EZMO1_3970</name>
</gene>
<sequence>MINREDYLMIKQARDKGCYLEDIACQRGCSVSTVKRALQRQGPPPRRKSGVRQSKLDDFKSVIDALLAENVWNAEVIFAEIKGQGYAGGITILRDYIHPKRTLRESKATTRYETAPGHQLQHDWGELQIEVGGELRKVYVSVNVLGYSRRFYAFAAYSNDAEHTYESLIRAFEWFGGSSAQVLVDNQKAAVLEHPGNGQVKFNEGFLLLSRHYEFQPKACKPYRAQTKGKTERMVRYVKENFFQRYRSFESLEHLNQQLGDWLTNVADERHHDTLKEKVADALLKNSRTFKSYRIFVMTPATGKHDVCRLMVTLILRRIATVFPVLWLVSKSVSAWDLTGSYGFMARTIPSLPAICWLTQRTAGYSTPPTTVPCMTRSRLKPVTSAIMRRWCDGTVNDTGQSP</sequence>
<feature type="domain" description="Integrase catalytic" evidence="1">
    <location>
        <begin position="112"/>
        <end position="287"/>
    </location>
</feature>
<evidence type="ECO:0000313" key="2">
    <source>
        <dbReference type="EMBL" id="AMO57910.1"/>
    </source>
</evidence>
<dbReference type="AlphaFoldDB" id="A0A142BGN4"/>